<feature type="domain" description="UspA" evidence="2">
    <location>
        <begin position="8"/>
        <end position="154"/>
    </location>
</feature>
<proteinExistence type="inferred from homology"/>
<organism evidence="3 4">
    <name type="scientific">Billgrantia desiderata</name>
    <dbReference type="NCBI Taxonomy" id="52021"/>
    <lineage>
        <taxon>Bacteria</taxon>
        <taxon>Pseudomonadati</taxon>
        <taxon>Pseudomonadota</taxon>
        <taxon>Gammaproteobacteria</taxon>
        <taxon>Oceanospirillales</taxon>
        <taxon>Halomonadaceae</taxon>
        <taxon>Billgrantia</taxon>
    </lineage>
</organism>
<dbReference type="InterPro" id="IPR006016">
    <property type="entry name" value="UspA"/>
</dbReference>
<dbReference type="CDD" id="cd00293">
    <property type="entry name" value="USP-like"/>
    <property type="match status" value="2"/>
</dbReference>
<comment type="similarity">
    <text evidence="1">Belongs to the universal stress protein A family.</text>
</comment>
<gene>
    <name evidence="3" type="ORF">HOP61_18345</name>
</gene>
<dbReference type="InterPro" id="IPR006015">
    <property type="entry name" value="Universal_stress_UspA"/>
</dbReference>
<evidence type="ECO:0000256" key="1">
    <source>
        <dbReference type="ARBA" id="ARBA00008791"/>
    </source>
</evidence>
<feature type="domain" description="UspA" evidence="2">
    <location>
        <begin position="165"/>
        <end position="293"/>
    </location>
</feature>
<dbReference type="Pfam" id="PF00582">
    <property type="entry name" value="Usp"/>
    <property type="match status" value="2"/>
</dbReference>
<reference evidence="3" key="2">
    <citation type="journal article" date="2021" name="Front. Microbiol.">
        <title>Aerobic Denitrification and Heterotrophic Sulfur Oxidation in the Genus Halomonas Revealed by Six Novel Species Characterizations and Genome-Based Analysis.</title>
        <authorList>
            <person name="Wang L."/>
            <person name="Shao Z."/>
        </authorList>
    </citation>
    <scope>NUCLEOTIDE SEQUENCE</scope>
    <source>
        <strain evidence="3">MCCC 1A05776</strain>
    </source>
</reference>
<dbReference type="PANTHER" id="PTHR46268:SF6">
    <property type="entry name" value="UNIVERSAL STRESS PROTEIN UP12"/>
    <property type="match status" value="1"/>
</dbReference>
<evidence type="ECO:0000259" key="2">
    <source>
        <dbReference type="Pfam" id="PF00582"/>
    </source>
</evidence>
<comment type="caution">
    <text evidence="3">The sequence shown here is derived from an EMBL/GenBank/DDBJ whole genome shotgun (WGS) entry which is preliminary data.</text>
</comment>
<dbReference type="Proteomes" id="UP001320178">
    <property type="component" value="Unassembled WGS sequence"/>
</dbReference>
<dbReference type="AlphaFoldDB" id="A0AAW4YXR6"/>
<dbReference type="RefSeq" id="WP_234240592.1">
    <property type="nucleotide sequence ID" value="NZ_JABFTS010000010.1"/>
</dbReference>
<accession>A0AAW4YXR6</accession>
<evidence type="ECO:0000313" key="3">
    <source>
        <dbReference type="EMBL" id="MCE8053254.1"/>
    </source>
</evidence>
<dbReference type="Gene3D" id="3.40.50.620">
    <property type="entry name" value="HUPs"/>
    <property type="match status" value="2"/>
</dbReference>
<sequence>MREPLSLVIVPVDGSPAADAATRHAALLAELLQARLQLVHVMPLNPAELSDVPANRLAETDRDRSQRLEAAQAAFTHAKRLVPEALQPSLKEVALEERGFVRHPARTIIEHARSQPGCLLVIGARHLSDFAKFMEGSVSNEVVHKVDCPITIVHPEATASGERMDSVLLPIDGSRHSNRAAALAGELARRAGASVELLYCRPADTPQPTSEERGESEQIFEQARQHLGEVPAGIATRMLVGEDYAVAITDFAHGLPGNPVIVMGRRGLGALHEKLVGSVSHRVIDLAHCPVTVMV</sequence>
<evidence type="ECO:0000313" key="4">
    <source>
        <dbReference type="Proteomes" id="UP001320178"/>
    </source>
</evidence>
<dbReference type="SUPFAM" id="SSF52402">
    <property type="entry name" value="Adenine nucleotide alpha hydrolases-like"/>
    <property type="match status" value="2"/>
</dbReference>
<dbReference type="PANTHER" id="PTHR46268">
    <property type="entry name" value="STRESS RESPONSE PROTEIN NHAX"/>
    <property type="match status" value="1"/>
</dbReference>
<reference evidence="3" key="1">
    <citation type="submission" date="2020-05" db="EMBL/GenBank/DDBJ databases">
        <authorList>
            <person name="Wang L."/>
            <person name="Shao Z."/>
        </authorList>
    </citation>
    <scope>NUCLEOTIDE SEQUENCE</scope>
    <source>
        <strain evidence="3">MCCC 1A05776</strain>
    </source>
</reference>
<name>A0AAW4YXR6_9GAMM</name>
<protein>
    <submittedName>
        <fullName evidence="3">Universal stress protein</fullName>
    </submittedName>
</protein>
<dbReference type="InterPro" id="IPR014729">
    <property type="entry name" value="Rossmann-like_a/b/a_fold"/>
</dbReference>
<dbReference type="PRINTS" id="PR01438">
    <property type="entry name" value="UNVRSLSTRESS"/>
</dbReference>
<dbReference type="EMBL" id="JABFTS010000010">
    <property type="protein sequence ID" value="MCE8053254.1"/>
    <property type="molecule type" value="Genomic_DNA"/>
</dbReference>